<dbReference type="AlphaFoldDB" id="A0A4Q0XFY8"/>
<keyword evidence="3" id="KW-1185">Reference proteome</keyword>
<name>A0A4Q0XFY8_9FLAO</name>
<evidence type="ECO:0000313" key="2">
    <source>
        <dbReference type="EMBL" id="RXJ50174.1"/>
    </source>
</evidence>
<evidence type="ECO:0000313" key="3">
    <source>
        <dbReference type="Proteomes" id="UP000289792"/>
    </source>
</evidence>
<comment type="caution">
    <text evidence="2">The sequence shown here is derived from an EMBL/GenBank/DDBJ whole genome shotgun (WGS) entry which is preliminary data.</text>
</comment>
<dbReference type="OrthoDB" id="1418027at2"/>
<reference evidence="2 3" key="1">
    <citation type="submission" date="2019-01" db="EMBL/GenBank/DDBJ databases">
        <title>Genome sequence of the Antarctic species Gelidibacter gilvus ACAM 158(T).</title>
        <authorList>
            <person name="Bowman J.P."/>
        </authorList>
    </citation>
    <scope>NUCLEOTIDE SEQUENCE [LARGE SCALE GENOMIC DNA]</scope>
    <source>
        <strain evidence="2 3">IC158</strain>
    </source>
</reference>
<sequence>MKNLTYLFLAFFWVASLSAQTENKSNVQRVRIDFKTPEGYVRHLLLAFTKDGSATDGIDYGYDARNRDKLKDDLNWMIDSQRYVIQGVGTYSESKRYPFGMFLTNSGPIEISLTDLEHFDTPISVFIYDAWENTYQRINDVSYKKTMESGVYKDRFFITFSNHKTHHLLTDVENALNNVTLNYYQNSKAIHVKTHGVPLYLKLYTLQGQLISSHDLNSASDTYALCMAHLQSQVILTVLESDQNSRYNRILIN</sequence>
<feature type="signal peptide" evidence="1">
    <location>
        <begin position="1"/>
        <end position="19"/>
    </location>
</feature>
<proteinExistence type="predicted"/>
<feature type="chain" id="PRO_5020327280" evidence="1">
    <location>
        <begin position="20"/>
        <end position="253"/>
    </location>
</feature>
<dbReference type="EMBL" id="SDDZ01000004">
    <property type="protein sequence ID" value="RXJ50174.1"/>
    <property type="molecule type" value="Genomic_DNA"/>
</dbReference>
<evidence type="ECO:0000256" key="1">
    <source>
        <dbReference type="SAM" id="SignalP"/>
    </source>
</evidence>
<accession>A0A4Q0XFY8</accession>
<gene>
    <name evidence="2" type="ORF">ESZ48_09330</name>
</gene>
<organism evidence="2 3">
    <name type="scientific">Gelidibacter gilvus</name>
    <dbReference type="NCBI Taxonomy" id="59602"/>
    <lineage>
        <taxon>Bacteria</taxon>
        <taxon>Pseudomonadati</taxon>
        <taxon>Bacteroidota</taxon>
        <taxon>Flavobacteriia</taxon>
        <taxon>Flavobacteriales</taxon>
        <taxon>Flavobacteriaceae</taxon>
        <taxon>Gelidibacter</taxon>
    </lineage>
</organism>
<dbReference type="Proteomes" id="UP000289792">
    <property type="component" value="Unassembled WGS sequence"/>
</dbReference>
<keyword evidence="1" id="KW-0732">Signal</keyword>
<protein>
    <submittedName>
        <fullName evidence="2">Uncharacterized protein</fullName>
    </submittedName>
</protein>
<dbReference type="RefSeq" id="WP_129017140.1">
    <property type="nucleotide sequence ID" value="NZ_SDDZ01000004.1"/>
</dbReference>